<keyword evidence="2" id="KW-1185">Reference proteome</keyword>
<dbReference type="PROSITE" id="PS51257">
    <property type="entry name" value="PROKAR_LIPOPROTEIN"/>
    <property type="match status" value="1"/>
</dbReference>
<comment type="caution">
    <text evidence="1">The sequence shown here is derived from an EMBL/GenBank/DDBJ whole genome shotgun (WGS) entry which is preliminary data.</text>
</comment>
<organism evidence="1 2">
    <name type="scientific">Paenibacillus pinisoli</name>
    <dbReference type="NCBI Taxonomy" id="1276110"/>
    <lineage>
        <taxon>Bacteria</taxon>
        <taxon>Bacillati</taxon>
        <taxon>Bacillota</taxon>
        <taxon>Bacilli</taxon>
        <taxon>Bacillales</taxon>
        <taxon>Paenibacillaceae</taxon>
        <taxon>Paenibacillus</taxon>
    </lineage>
</organism>
<dbReference type="OrthoDB" id="2622315at2"/>
<reference evidence="1 2" key="1">
    <citation type="submission" date="2018-09" db="EMBL/GenBank/DDBJ databases">
        <title>Paenibacillus aracenensis nov. sp. isolated from a cave in southern Spain.</title>
        <authorList>
            <person name="Jurado V."/>
            <person name="Gutierrez-Patricio S."/>
            <person name="Gonzalez-Pimentel J.L."/>
            <person name="Miller A.Z."/>
            <person name="Laiz L."/>
            <person name="Saiz-Jimenez C."/>
        </authorList>
    </citation>
    <scope>NUCLEOTIDE SEQUENCE [LARGE SCALE GENOMIC DNA]</scope>
    <source>
        <strain evidence="1 2">JCM 19203</strain>
    </source>
</reference>
<dbReference type="RefSeq" id="WP_120106317.1">
    <property type="nucleotide sequence ID" value="NZ_QXQB01000001.1"/>
</dbReference>
<accession>A0A3A6PJR8</accession>
<gene>
    <name evidence="1" type="ORF">D3P09_00860</name>
</gene>
<dbReference type="EMBL" id="QXQB01000001">
    <property type="protein sequence ID" value="RJX40600.1"/>
    <property type="molecule type" value="Genomic_DNA"/>
</dbReference>
<protein>
    <submittedName>
        <fullName evidence="1">Uncharacterized protein</fullName>
    </submittedName>
</protein>
<sequence>MKKDIWLIPLLCILLAGCSNPKPVMEIEIEDTLIPSHITTPLASVAPSPSHLPELPVFTEVEMFHFGLLRADWTKEHMEEEGVEKEGNGDQTTCSNEDMTYIYFDWYNTLTPAVVNVFGEVPGPRGMRVGDSFEQVPSG</sequence>
<dbReference type="Proteomes" id="UP000267798">
    <property type="component" value="Unassembled WGS sequence"/>
</dbReference>
<name>A0A3A6PJR8_9BACL</name>
<evidence type="ECO:0000313" key="1">
    <source>
        <dbReference type="EMBL" id="RJX40600.1"/>
    </source>
</evidence>
<proteinExistence type="predicted"/>
<dbReference type="AlphaFoldDB" id="A0A3A6PJR8"/>
<evidence type="ECO:0000313" key="2">
    <source>
        <dbReference type="Proteomes" id="UP000267798"/>
    </source>
</evidence>